<dbReference type="CDD" id="cd12108">
    <property type="entry name" value="Hr-like"/>
    <property type="match status" value="1"/>
</dbReference>
<evidence type="ECO:0000259" key="3">
    <source>
        <dbReference type="Pfam" id="PF00296"/>
    </source>
</evidence>
<evidence type="ECO:0000256" key="2">
    <source>
        <dbReference type="SAM" id="MobiDB-lite"/>
    </source>
</evidence>
<dbReference type="Gene3D" id="1.20.120.520">
    <property type="entry name" value="nmb1532 protein domain like"/>
    <property type="match status" value="1"/>
</dbReference>
<dbReference type="PANTHER" id="PTHR43244:SF1">
    <property type="entry name" value="5,10-METHYLENETETRAHYDROMETHANOPTERIN REDUCTASE"/>
    <property type="match status" value="1"/>
</dbReference>
<evidence type="ECO:0000259" key="4">
    <source>
        <dbReference type="Pfam" id="PF01814"/>
    </source>
</evidence>
<dbReference type="EMBL" id="BOPF01000004">
    <property type="protein sequence ID" value="GIJ44541.1"/>
    <property type="molecule type" value="Genomic_DNA"/>
</dbReference>
<dbReference type="Pfam" id="PF01814">
    <property type="entry name" value="Hemerythrin"/>
    <property type="match status" value="1"/>
</dbReference>
<dbReference type="InterPro" id="IPR050564">
    <property type="entry name" value="F420-G6PD/mer"/>
</dbReference>
<feature type="region of interest" description="Disordered" evidence="2">
    <location>
        <begin position="283"/>
        <end position="320"/>
    </location>
</feature>
<keyword evidence="1" id="KW-0560">Oxidoreductase</keyword>
<evidence type="ECO:0000256" key="1">
    <source>
        <dbReference type="ARBA" id="ARBA00023002"/>
    </source>
</evidence>
<evidence type="ECO:0000313" key="6">
    <source>
        <dbReference type="Proteomes" id="UP000619260"/>
    </source>
</evidence>
<keyword evidence="6" id="KW-1185">Reference proteome</keyword>
<dbReference type="CDD" id="cd01097">
    <property type="entry name" value="Tetrahydromethanopterin_reductase"/>
    <property type="match status" value="1"/>
</dbReference>
<dbReference type="GO" id="GO:0016705">
    <property type="term" value="F:oxidoreductase activity, acting on paired donors, with incorporation or reduction of molecular oxygen"/>
    <property type="evidence" value="ECO:0007669"/>
    <property type="project" value="InterPro"/>
</dbReference>
<feature type="domain" description="Hemerythrin-like" evidence="4">
    <location>
        <begin position="351"/>
        <end position="493"/>
    </location>
</feature>
<dbReference type="Gene3D" id="3.20.20.30">
    <property type="entry name" value="Luciferase-like domain"/>
    <property type="match status" value="1"/>
</dbReference>
<dbReference type="Proteomes" id="UP000619260">
    <property type="component" value="Unassembled WGS sequence"/>
</dbReference>
<dbReference type="SUPFAM" id="SSF51679">
    <property type="entry name" value="Bacterial luciferase-like"/>
    <property type="match status" value="1"/>
</dbReference>
<dbReference type="AlphaFoldDB" id="A0A8J3YIG3"/>
<sequence>MNDYGHDLLFGTFVTPVAGDHERVVALAQHSERAGLDLVTFQDHPYQAGFLDTWTLLSFVAAATTDIRLSTNVLNLPLRQPIVIARSVASLDLLSGGRIELGLGAGSFWDAIEANGGRRLSPGESVDALEEAIRIIRDVWTVETRGGVRVPGTFYRVNGAKRGPAPAHPVAIWLGAYKPRMLHLVGRVADGWLPSLSYLPKGGEELAELNAVIDEAATQAGREPRAVRRLLNIGPDDATVERLTALALEHGVSAFILSGDDPAAITRFGQEIAPKVRENVDAARNGSAAPVPAPTPEAPRELPKGLGVTPTPDDGTRLTDHGLWDEAARPQAPAAPEGHTYPARAKAVGQHLVDVHDHLRQELAQVRDVLRQVEQGTMSVGRARGALQELTLRQNNWTLGAFCASYCTMLTQHHSLEDSGIFPHLKRADPGLAPVIDRLEEEHVVIHHVVENVDRQLVELVRNPGDLTGLRRAVDTLTDTLLSHLSYEERNLVEPLARLGFYPGQV</sequence>
<comment type="caution">
    <text evidence="5">The sequence shown here is derived from an EMBL/GenBank/DDBJ whole genome shotgun (WGS) entry which is preliminary data.</text>
</comment>
<evidence type="ECO:0000313" key="5">
    <source>
        <dbReference type="EMBL" id="GIJ44541.1"/>
    </source>
</evidence>
<dbReference type="RefSeq" id="WP_203898113.1">
    <property type="nucleotide sequence ID" value="NZ_BOPF01000004.1"/>
</dbReference>
<proteinExistence type="predicted"/>
<organism evidence="5 6">
    <name type="scientific">Virgisporangium aliadipatigenens</name>
    <dbReference type="NCBI Taxonomy" id="741659"/>
    <lineage>
        <taxon>Bacteria</taxon>
        <taxon>Bacillati</taxon>
        <taxon>Actinomycetota</taxon>
        <taxon>Actinomycetes</taxon>
        <taxon>Micromonosporales</taxon>
        <taxon>Micromonosporaceae</taxon>
        <taxon>Virgisporangium</taxon>
    </lineage>
</organism>
<dbReference type="Pfam" id="PF00296">
    <property type="entry name" value="Bac_luciferase"/>
    <property type="match status" value="1"/>
</dbReference>
<reference evidence="5" key="1">
    <citation type="submission" date="2021-01" db="EMBL/GenBank/DDBJ databases">
        <title>Whole genome shotgun sequence of Virgisporangium aliadipatigenens NBRC 105644.</title>
        <authorList>
            <person name="Komaki H."/>
            <person name="Tamura T."/>
        </authorList>
    </citation>
    <scope>NUCLEOTIDE SEQUENCE</scope>
    <source>
        <strain evidence="5">NBRC 105644</strain>
    </source>
</reference>
<evidence type="ECO:0008006" key="7">
    <source>
        <dbReference type="Google" id="ProtNLM"/>
    </source>
</evidence>
<dbReference type="PANTHER" id="PTHR43244">
    <property type="match status" value="1"/>
</dbReference>
<feature type="domain" description="Luciferase-like" evidence="3">
    <location>
        <begin position="20"/>
        <end position="260"/>
    </location>
</feature>
<gene>
    <name evidence="5" type="ORF">Val02_14270</name>
</gene>
<dbReference type="InterPro" id="IPR012312">
    <property type="entry name" value="Hemerythrin-like"/>
</dbReference>
<name>A0A8J3YIG3_9ACTN</name>
<protein>
    <recommendedName>
        <fullName evidence="7">LLM class flavin-dependent oxidoreductase</fullName>
    </recommendedName>
</protein>
<dbReference type="InterPro" id="IPR036661">
    <property type="entry name" value="Luciferase-like_sf"/>
</dbReference>
<dbReference type="InterPro" id="IPR011251">
    <property type="entry name" value="Luciferase-like_dom"/>
</dbReference>
<accession>A0A8J3YIG3</accession>